<proteinExistence type="predicted"/>
<protein>
    <recommendedName>
        <fullName evidence="3">Outer membrane lipoprotein BamD-like domain-containing protein</fullName>
    </recommendedName>
</protein>
<evidence type="ECO:0000313" key="1">
    <source>
        <dbReference type="EMBL" id="RDH86980.1"/>
    </source>
</evidence>
<sequence length="422" mass="47478">MFQLGDYGQARKVAQRSLEGKTGLDEKGQRVSWAVAAHAAFELADYADAEAGYNKLLQLSAGDKAGQETIREKLAAAIYQQGRILSEKGEAAAAAQHYLRVGRVVPDASIRTTAEYDGAASLITAGRWKMAAEVLEGFRQRYPKHELTIDVERKLALAYLQNGQPLEAAVVFERVAVAPLATEVQQQAAWQAAELYQKAGSDKRAVSAFKRYVKRFPQPLEPAMEARQQLVELYQRQQEPAKRDYWLRQIVAVERKAGAAGSERSRYLAAQAALRLAEPEYTAFVKIPLKRPLARSLKRKKRQMQRAIKAYDLAAGFAQADVTTLATFRLAEIYRLFGESLMTSERPAGLSAEELEQYELLLEEQAYPFEEKAIEAHELNARRAAQGVYDDWVRQSFSQLAQLNPARYAKQEQGEREFNEMR</sequence>
<dbReference type="Pfam" id="PF13174">
    <property type="entry name" value="TPR_6"/>
    <property type="match status" value="1"/>
</dbReference>
<dbReference type="Gene3D" id="1.25.40.10">
    <property type="entry name" value="Tetratricopeptide repeat domain"/>
    <property type="match status" value="2"/>
</dbReference>
<keyword evidence="2" id="KW-1185">Reference proteome</keyword>
<reference evidence="1 2" key="1">
    <citation type="journal article" date="2018" name="ISME J.">
        <title>Endosymbiont genomes yield clues of tubeworm success.</title>
        <authorList>
            <person name="Li Y."/>
            <person name="Liles M.R."/>
            <person name="Halanych K.M."/>
        </authorList>
    </citation>
    <scope>NUCLEOTIDE SEQUENCE [LARGE SCALE GENOMIC DNA]</scope>
    <source>
        <strain evidence="1">A1462</strain>
    </source>
</reference>
<name>A0A370DQW8_9GAMM</name>
<dbReference type="AlphaFoldDB" id="A0A370DQW8"/>
<gene>
    <name evidence="1" type="ORF">DIZ78_05630</name>
</gene>
<accession>A0A370DQW8</accession>
<dbReference type="InterPro" id="IPR011990">
    <property type="entry name" value="TPR-like_helical_dom_sf"/>
</dbReference>
<dbReference type="SUPFAM" id="SSF48452">
    <property type="entry name" value="TPR-like"/>
    <property type="match status" value="2"/>
</dbReference>
<evidence type="ECO:0008006" key="3">
    <source>
        <dbReference type="Google" id="ProtNLM"/>
    </source>
</evidence>
<organism evidence="1 2">
    <name type="scientific">endosymbiont of Escarpia spicata</name>
    <dbReference type="NCBI Taxonomy" id="2200908"/>
    <lineage>
        <taxon>Bacteria</taxon>
        <taxon>Pseudomonadati</taxon>
        <taxon>Pseudomonadota</taxon>
        <taxon>Gammaproteobacteria</taxon>
        <taxon>sulfur-oxidizing symbionts</taxon>
    </lineage>
</organism>
<dbReference type="EMBL" id="QFXE01000007">
    <property type="protein sequence ID" value="RDH86980.1"/>
    <property type="molecule type" value="Genomic_DNA"/>
</dbReference>
<dbReference type="Proteomes" id="UP000254771">
    <property type="component" value="Unassembled WGS sequence"/>
</dbReference>
<dbReference type="InterPro" id="IPR019734">
    <property type="entry name" value="TPR_rpt"/>
</dbReference>
<comment type="caution">
    <text evidence="1">The sequence shown here is derived from an EMBL/GenBank/DDBJ whole genome shotgun (WGS) entry which is preliminary data.</text>
</comment>
<evidence type="ECO:0000313" key="2">
    <source>
        <dbReference type="Proteomes" id="UP000254771"/>
    </source>
</evidence>